<dbReference type="PANTHER" id="PTHR12993">
    <property type="entry name" value="N-ACETYLGLUCOSAMINYL-PHOSPHATIDYLINOSITOL DE-N-ACETYLASE-RELATED"/>
    <property type="match status" value="1"/>
</dbReference>
<comment type="caution">
    <text evidence="2">The sequence shown here is derived from an EMBL/GenBank/DDBJ whole genome shotgun (WGS) entry which is preliminary data.</text>
</comment>
<dbReference type="InterPro" id="IPR024078">
    <property type="entry name" value="LmbE-like_dom_sf"/>
</dbReference>
<dbReference type="GO" id="GO:0016811">
    <property type="term" value="F:hydrolase activity, acting on carbon-nitrogen (but not peptide) bonds, in linear amides"/>
    <property type="evidence" value="ECO:0007669"/>
    <property type="project" value="TreeGrafter"/>
</dbReference>
<dbReference type="InterPro" id="IPR003737">
    <property type="entry name" value="GlcNAc_PI_deacetylase-related"/>
</dbReference>
<dbReference type="Proteomes" id="UP000553034">
    <property type="component" value="Unassembled WGS sequence"/>
</dbReference>
<sequence>MKKNSILLLFSLCFCFILQAQNTTSLTSAEIYQKLKKLNFLGSVLYIAAHPDDENTKLISYYANYKHAQTAYLSLTRGDGGQNLIGPELRELLGVIRTEELMAARTIDGGQQYFSRANDFGYSKHPKETFNIWEENKVFEDVVKTIRQFKPDVIINRFDHRKEGITHGHHTASAQLSVKGFSAAADKNIFPEQVEEYDTWQSQRLFFNTSWWFYGSQEKFDAANKSDMLAVDAGIYSAILGKSNTEIASLSRSQHKSQGFGNSPNRGESLEYLEIIKGEKPKNNDIFEGINTSWTRVKGGKKIGELITQVIEKFNFTQPEKSIPELIKIRKLIAKVENAHWRTIKQKEIDVIILACAGVFAESTTTIPYANPNQEISIQHKIISRNNIPVTLKNITINQNKIVKNTAHQKLAHNQPKVYTERFKVPASINYTSPYWLTEENTTGMYRVSNKKLIGKPRTPTPLTSTFSIGILDETIQLNKAIEYKYTSPVEGEIYQPLAIVPKASVEILSNFLLFENKTPKTLTVKVKTYTDSIKGKLKLSLPASWIVSPPELPVELTKNGEEKTFSFSIKPTDNSTEAPLIAEFITKESKYTKKLYKLPYKHIPNQIISIPNQAKVINLPLEKKGTDIGYIMGAGDLIPESLTQIGYHVDILSSENLSSKKLKQYQAIILGIRAYNTRKALKYTQETLFDYVKNGGNLIVQYNTNKDLITEQLAPFRLELSRDRVTDENAKVKFLAPKHPVLNSPNKITPQDFSGWVQERGLYFPKHWDKKAFTPILSMSDAGESAKKGSLLIAPYGKGNYIYTGLSFFRELPAGVSGAYRLFVNLISLPKHE</sequence>
<dbReference type="RefSeq" id="WP_183475652.1">
    <property type="nucleotide sequence ID" value="NZ_JACIFO010000001.1"/>
</dbReference>
<proteinExistence type="predicted"/>
<keyword evidence="3" id="KW-1185">Reference proteome</keyword>
<name>A0A840EFM4_9FLAO</name>
<dbReference type="Pfam" id="PF02585">
    <property type="entry name" value="PIG-L"/>
    <property type="match status" value="1"/>
</dbReference>
<reference evidence="2 3" key="1">
    <citation type="submission" date="2020-08" db="EMBL/GenBank/DDBJ databases">
        <title>Genomic Encyclopedia of Type Strains, Phase IV (KMG-IV): sequencing the most valuable type-strain genomes for metagenomic binning, comparative biology and taxonomic classification.</title>
        <authorList>
            <person name="Goeker M."/>
        </authorList>
    </citation>
    <scope>NUCLEOTIDE SEQUENCE [LARGE SCALE GENOMIC DNA]</scope>
    <source>
        <strain evidence="2 3">DSM 29568</strain>
    </source>
</reference>
<dbReference type="Gene3D" id="3.40.50.10320">
    <property type="entry name" value="LmbE-like"/>
    <property type="match status" value="1"/>
</dbReference>
<evidence type="ECO:0000313" key="2">
    <source>
        <dbReference type="EMBL" id="MBB4118012.1"/>
    </source>
</evidence>
<dbReference type="AlphaFoldDB" id="A0A840EFM4"/>
<organism evidence="2 3">
    <name type="scientific">Mesonia hippocampi</name>
    <dbReference type="NCBI Taxonomy" id="1628250"/>
    <lineage>
        <taxon>Bacteria</taxon>
        <taxon>Pseudomonadati</taxon>
        <taxon>Bacteroidota</taxon>
        <taxon>Flavobacteriia</taxon>
        <taxon>Flavobacteriales</taxon>
        <taxon>Flavobacteriaceae</taxon>
        <taxon>Mesonia</taxon>
    </lineage>
</organism>
<gene>
    <name evidence="2" type="ORF">GGR32_000284</name>
</gene>
<dbReference type="EMBL" id="JACIFO010000001">
    <property type="protein sequence ID" value="MBB4118012.1"/>
    <property type="molecule type" value="Genomic_DNA"/>
</dbReference>
<protein>
    <submittedName>
        <fullName evidence="2">LmbE family N-acetylglucosaminyl deacetylase</fullName>
    </submittedName>
</protein>
<dbReference type="SUPFAM" id="SSF102588">
    <property type="entry name" value="LmbE-like"/>
    <property type="match status" value="1"/>
</dbReference>
<dbReference type="SUPFAM" id="SSF52317">
    <property type="entry name" value="Class I glutamine amidotransferase-like"/>
    <property type="match status" value="1"/>
</dbReference>
<dbReference type="Gene3D" id="3.40.50.880">
    <property type="match status" value="1"/>
</dbReference>
<keyword evidence="1" id="KW-0732">Signal</keyword>
<evidence type="ECO:0000256" key="1">
    <source>
        <dbReference type="SAM" id="SignalP"/>
    </source>
</evidence>
<accession>A0A840EFM4</accession>
<evidence type="ECO:0000313" key="3">
    <source>
        <dbReference type="Proteomes" id="UP000553034"/>
    </source>
</evidence>
<feature type="chain" id="PRO_5032803782" evidence="1">
    <location>
        <begin position="21"/>
        <end position="834"/>
    </location>
</feature>
<dbReference type="PANTHER" id="PTHR12993:SF11">
    <property type="entry name" value="N-ACETYLGLUCOSAMINYL-PHOSPHATIDYLINOSITOL DE-N-ACETYLASE"/>
    <property type="match status" value="1"/>
</dbReference>
<feature type="signal peptide" evidence="1">
    <location>
        <begin position="1"/>
        <end position="20"/>
    </location>
</feature>
<dbReference type="InterPro" id="IPR029062">
    <property type="entry name" value="Class_I_gatase-like"/>
</dbReference>